<keyword evidence="4 7" id="KW-0812">Transmembrane</keyword>
<proteinExistence type="predicted"/>
<evidence type="ECO:0000256" key="5">
    <source>
        <dbReference type="ARBA" id="ARBA00022989"/>
    </source>
</evidence>
<dbReference type="SUPFAM" id="SSF103473">
    <property type="entry name" value="MFS general substrate transporter"/>
    <property type="match status" value="1"/>
</dbReference>
<evidence type="ECO:0000256" key="7">
    <source>
        <dbReference type="SAM" id="Phobius"/>
    </source>
</evidence>
<feature type="transmembrane region" description="Helical" evidence="7">
    <location>
        <begin position="385"/>
        <end position="404"/>
    </location>
</feature>
<comment type="subcellular location">
    <subcellularLocation>
        <location evidence="1">Cell membrane</location>
        <topology evidence="1">Multi-pass membrane protein</topology>
    </subcellularLocation>
</comment>
<gene>
    <name evidence="8" type="ORF">K7862_34240</name>
</gene>
<dbReference type="InterPro" id="IPR010290">
    <property type="entry name" value="TM_effector"/>
</dbReference>
<dbReference type="Pfam" id="PF05977">
    <property type="entry name" value="MFS_3"/>
    <property type="match status" value="1"/>
</dbReference>
<sequence length="421" mass="43344">MAVSLRSGSRAVDPAAARDAAPLTPLLAAAGVSVTGDGAFQVATPLLAASLTRDPLAVSTVTAAFYLPWLIAGLPAGALADRWPRRRVMLAADLVRACLVGLLALLVATGHAGLLVLVTVVLLTGIAGCFFDASSQAVIPILAGRDKEVLTKVNGRYWSIDTVGRSLLGPSSGSLAFAAGRSLPFAGDALSFAASALCISRLPKMPAAGTPQPLLSAIREGLTHLRRTRQLRELAATMAAYNFAYNIAMATFVLYVTGPLHIADSGYGILLALGALGGIATGWRAASITRNLDHRQTMTLATSLQALAWLGIATVHEPIAIAGFLGLIGAASTLMSVAASSARAALTPDHLLGRVVSAFRLFGIGAAGLGALAGGLTARQSDLRTPLWAAVALLVLTVVAHRPWRRTAPSALKQRRAAAPQ</sequence>
<comment type="caution">
    <text evidence="8">The sequence shown here is derived from an EMBL/GenBank/DDBJ whole genome shotgun (WGS) entry which is preliminary data.</text>
</comment>
<evidence type="ECO:0000256" key="2">
    <source>
        <dbReference type="ARBA" id="ARBA00022448"/>
    </source>
</evidence>
<dbReference type="RefSeq" id="WP_222969166.1">
    <property type="nucleotide sequence ID" value="NZ_JAINZZ010000081.1"/>
</dbReference>
<organism evidence="8 9">
    <name type="scientific">Actinacidiphila acidipaludis</name>
    <dbReference type="NCBI Taxonomy" id="2873382"/>
    <lineage>
        <taxon>Bacteria</taxon>
        <taxon>Bacillati</taxon>
        <taxon>Actinomycetota</taxon>
        <taxon>Actinomycetes</taxon>
        <taxon>Kitasatosporales</taxon>
        <taxon>Streptomycetaceae</taxon>
        <taxon>Actinacidiphila</taxon>
    </lineage>
</organism>
<feature type="transmembrane region" description="Helical" evidence="7">
    <location>
        <begin position="56"/>
        <end position="76"/>
    </location>
</feature>
<dbReference type="CDD" id="cd06173">
    <property type="entry name" value="MFS_MefA_like"/>
    <property type="match status" value="1"/>
</dbReference>
<dbReference type="PANTHER" id="PTHR23513:SF11">
    <property type="entry name" value="STAPHYLOFERRIN A TRANSPORTER"/>
    <property type="match status" value="1"/>
</dbReference>
<evidence type="ECO:0000256" key="6">
    <source>
        <dbReference type="ARBA" id="ARBA00023136"/>
    </source>
</evidence>
<keyword evidence="5 7" id="KW-1133">Transmembrane helix</keyword>
<accession>A0ABS7QJ16</accession>
<dbReference type="Proteomes" id="UP000778578">
    <property type="component" value="Unassembled WGS sequence"/>
</dbReference>
<keyword evidence="6 7" id="KW-0472">Membrane</keyword>
<evidence type="ECO:0000256" key="4">
    <source>
        <dbReference type="ARBA" id="ARBA00022692"/>
    </source>
</evidence>
<reference evidence="8 9" key="1">
    <citation type="submission" date="2021-08" db="EMBL/GenBank/DDBJ databases">
        <title>WGS of actinomycetes from Thailand.</title>
        <authorList>
            <person name="Thawai C."/>
        </authorList>
    </citation>
    <scope>NUCLEOTIDE SEQUENCE [LARGE SCALE GENOMIC DNA]</scope>
    <source>
        <strain evidence="8 9">PLK6-54</strain>
    </source>
</reference>
<evidence type="ECO:0000256" key="1">
    <source>
        <dbReference type="ARBA" id="ARBA00004651"/>
    </source>
</evidence>
<keyword evidence="9" id="KW-1185">Reference proteome</keyword>
<dbReference type="EMBL" id="JAINZZ010000081">
    <property type="protein sequence ID" value="MBY8882664.1"/>
    <property type="molecule type" value="Genomic_DNA"/>
</dbReference>
<feature type="transmembrane region" description="Helical" evidence="7">
    <location>
        <begin position="351"/>
        <end position="373"/>
    </location>
</feature>
<evidence type="ECO:0000256" key="3">
    <source>
        <dbReference type="ARBA" id="ARBA00022475"/>
    </source>
</evidence>
<feature type="transmembrane region" description="Helical" evidence="7">
    <location>
        <begin position="267"/>
        <end position="286"/>
    </location>
</feature>
<keyword evidence="2" id="KW-0813">Transport</keyword>
<feature type="transmembrane region" description="Helical" evidence="7">
    <location>
        <begin position="234"/>
        <end position="255"/>
    </location>
</feature>
<keyword evidence="3" id="KW-1003">Cell membrane</keyword>
<evidence type="ECO:0000313" key="9">
    <source>
        <dbReference type="Proteomes" id="UP000778578"/>
    </source>
</evidence>
<evidence type="ECO:0000313" key="8">
    <source>
        <dbReference type="EMBL" id="MBY8882664.1"/>
    </source>
</evidence>
<protein>
    <submittedName>
        <fullName evidence="8">MFS transporter</fullName>
    </submittedName>
</protein>
<dbReference type="Gene3D" id="1.20.1250.20">
    <property type="entry name" value="MFS general substrate transporter like domains"/>
    <property type="match status" value="1"/>
</dbReference>
<dbReference type="InterPro" id="IPR036259">
    <property type="entry name" value="MFS_trans_sf"/>
</dbReference>
<dbReference type="PANTHER" id="PTHR23513">
    <property type="entry name" value="INTEGRAL MEMBRANE EFFLUX PROTEIN-RELATED"/>
    <property type="match status" value="1"/>
</dbReference>
<name>A0ABS7QJ16_9ACTN</name>